<keyword evidence="3" id="KW-1185">Reference proteome</keyword>
<evidence type="ECO:0000313" key="2">
    <source>
        <dbReference type="EMBL" id="MBB4764522.1"/>
    </source>
</evidence>
<reference evidence="2 3" key="1">
    <citation type="submission" date="2020-08" db="EMBL/GenBank/DDBJ databases">
        <title>Sequencing the genomes of 1000 actinobacteria strains.</title>
        <authorList>
            <person name="Klenk H.-P."/>
        </authorList>
    </citation>
    <scope>NUCLEOTIDE SEQUENCE [LARGE SCALE GENOMIC DNA]</scope>
    <source>
        <strain evidence="2 3">DSM 43149</strain>
    </source>
</reference>
<gene>
    <name evidence="2" type="ORF">BJ971_005078</name>
</gene>
<evidence type="ECO:0008006" key="4">
    <source>
        <dbReference type="Google" id="ProtNLM"/>
    </source>
</evidence>
<dbReference type="RefSeq" id="WP_184995705.1">
    <property type="nucleotide sequence ID" value="NZ_BOMK01000003.1"/>
</dbReference>
<organism evidence="2 3">
    <name type="scientific">Actinoplanes digitatis</name>
    <dbReference type="NCBI Taxonomy" id="1868"/>
    <lineage>
        <taxon>Bacteria</taxon>
        <taxon>Bacillati</taxon>
        <taxon>Actinomycetota</taxon>
        <taxon>Actinomycetes</taxon>
        <taxon>Micromonosporales</taxon>
        <taxon>Micromonosporaceae</taxon>
        <taxon>Actinoplanes</taxon>
    </lineage>
</organism>
<name>A0A7W7I199_9ACTN</name>
<feature type="transmembrane region" description="Helical" evidence="1">
    <location>
        <begin position="116"/>
        <end position="137"/>
    </location>
</feature>
<evidence type="ECO:0000313" key="3">
    <source>
        <dbReference type="Proteomes" id="UP000578112"/>
    </source>
</evidence>
<keyword evidence="1" id="KW-0472">Membrane</keyword>
<evidence type="ECO:0000256" key="1">
    <source>
        <dbReference type="SAM" id="Phobius"/>
    </source>
</evidence>
<proteinExistence type="predicted"/>
<dbReference type="EMBL" id="JACHNH010000001">
    <property type="protein sequence ID" value="MBB4764522.1"/>
    <property type="molecule type" value="Genomic_DNA"/>
</dbReference>
<accession>A0A7W7I199</accession>
<dbReference type="AlphaFoldDB" id="A0A7W7I199"/>
<dbReference type="Pfam" id="PF14329">
    <property type="entry name" value="DUF4386"/>
    <property type="match status" value="1"/>
</dbReference>
<protein>
    <recommendedName>
        <fullName evidence="4">DUF4386 domain-containing protein</fullName>
    </recommendedName>
</protein>
<dbReference type="Proteomes" id="UP000578112">
    <property type="component" value="Unassembled WGS sequence"/>
</dbReference>
<feature type="transmembrane region" description="Helical" evidence="1">
    <location>
        <begin position="35"/>
        <end position="62"/>
    </location>
</feature>
<sequence length="210" mass="21379">MGVLFIAASATAIAGGSLLLPIQEPDFLSEGGGRAPLVTGALLELSLALAVIAIAALLLPVLRRTDEAMAALYLATRSLEATLIVAAALGALVMTSLAGTGATAATGDLVLGGRELAYRLGTLVVFGASAVTLNALLLRGRQVPPWLAWWGLTGGGLLLIRGVIETYGVELSGPAQAALAAPIGVEEMAFAVWLLAKGLRRDSLESVGRQ</sequence>
<feature type="transmembrane region" description="Helical" evidence="1">
    <location>
        <begin position="146"/>
        <end position="164"/>
    </location>
</feature>
<keyword evidence="1" id="KW-0812">Transmembrane</keyword>
<comment type="caution">
    <text evidence="2">The sequence shown here is derived from an EMBL/GenBank/DDBJ whole genome shotgun (WGS) entry which is preliminary data.</text>
</comment>
<feature type="transmembrane region" description="Helical" evidence="1">
    <location>
        <begin position="83"/>
        <end position="104"/>
    </location>
</feature>
<feature type="transmembrane region" description="Helical" evidence="1">
    <location>
        <begin position="176"/>
        <end position="196"/>
    </location>
</feature>
<dbReference type="InterPro" id="IPR025495">
    <property type="entry name" value="DUF4386"/>
</dbReference>
<keyword evidence="1" id="KW-1133">Transmembrane helix</keyword>